<comment type="caution">
    <text evidence="2">The sequence shown here is derived from an EMBL/GenBank/DDBJ whole genome shotgun (WGS) entry which is preliminary data.</text>
</comment>
<organism evidence="2 3">
    <name type="scientific">Sphingobium boeckii</name>
    <dbReference type="NCBI Taxonomy" id="1082345"/>
    <lineage>
        <taxon>Bacteria</taxon>
        <taxon>Pseudomonadati</taxon>
        <taxon>Pseudomonadota</taxon>
        <taxon>Alphaproteobacteria</taxon>
        <taxon>Sphingomonadales</taxon>
        <taxon>Sphingomonadaceae</taxon>
        <taxon>Sphingobium</taxon>
    </lineage>
</organism>
<sequence length="103" mass="11716">MHVNWVRLDGQRDQIVAVYAVADDYIMVTNNGADFRPIYRTLDVHPGLIVILPSVRKKDQLRLFSMILRNLAGKVDLINKLLEIDLDGAIRITDLPPHQANMP</sequence>
<evidence type="ECO:0000259" key="1">
    <source>
        <dbReference type="Pfam" id="PF18480"/>
    </source>
</evidence>
<reference evidence="2 3" key="1">
    <citation type="submission" date="2020-08" db="EMBL/GenBank/DDBJ databases">
        <title>Genomic Encyclopedia of Type Strains, Phase IV (KMG-IV): sequencing the most valuable type-strain genomes for metagenomic binning, comparative biology and taxonomic classification.</title>
        <authorList>
            <person name="Goeker M."/>
        </authorList>
    </citation>
    <scope>NUCLEOTIDE SEQUENCE [LARGE SCALE GENOMIC DNA]</scope>
    <source>
        <strain evidence="2 3">DSM 25079</strain>
    </source>
</reference>
<name>A0A7W9AID6_9SPHN</name>
<dbReference type="EMBL" id="JACIJC010000003">
    <property type="protein sequence ID" value="MBB5686242.1"/>
    <property type="molecule type" value="Genomic_DNA"/>
</dbReference>
<protein>
    <submittedName>
        <fullName evidence="2">Putative nuclease of putative toxin-antitoxin system</fullName>
    </submittedName>
</protein>
<accession>A0A7W9AID6</accession>
<dbReference type="Proteomes" id="UP000549617">
    <property type="component" value="Unassembled WGS sequence"/>
</dbReference>
<evidence type="ECO:0000313" key="3">
    <source>
        <dbReference type="Proteomes" id="UP000549617"/>
    </source>
</evidence>
<feature type="domain" description="DUF5615" evidence="1">
    <location>
        <begin position="2"/>
        <end position="71"/>
    </location>
</feature>
<dbReference type="AlphaFoldDB" id="A0A7W9AID6"/>
<keyword evidence="3" id="KW-1185">Reference proteome</keyword>
<dbReference type="Pfam" id="PF18480">
    <property type="entry name" value="DUF5615"/>
    <property type="match status" value="1"/>
</dbReference>
<gene>
    <name evidence="2" type="ORF">FHS49_002258</name>
</gene>
<proteinExistence type="predicted"/>
<evidence type="ECO:0000313" key="2">
    <source>
        <dbReference type="EMBL" id="MBB5686242.1"/>
    </source>
</evidence>
<dbReference type="InterPro" id="IPR041049">
    <property type="entry name" value="DUF5615"/>
</dbReference>